<organism evidence="1 2">
    <name type="scientific">Pseudomonas putida</name>
    <name type="common">Arthrobacter siderocapsulatus</name>
    <dbReference type="NCBI Taxonomy" id="303"/>
    <lineage>
        <taxon>Bacteria</taxon>
        <taxon>Pseudomonadati</taxon>
        <taxon>Pseudomonadota</taxon>
        <taxon>Gammaproteobacteria</taxon>
        <taxon>Pseudomonadales</taxon>
        <taxon>Pseudomonadaceae</taxon>
        <taxon>Pseudomonas</taxon>
    </lineage>
</organism>
<sequence length="64" mass="7301">MPAYSLFSLLVHGLLPVTGVSVVWPHDAVIIEPRRLHVLALVEQRRTALMEIDRFDTEIRFCAT</sequence>
<dbReference type="Proteomes" id="UP000193675">
    <property type="component" value="Unassembled WGS sequence"/>
</dbReference>
<comment type="caution">
    <text evidence="1">The sequence shown here is derived from an EMBL/GenBank/DDBJ whole genome shotgun (WGS) entry which is preliminary data.</text>
</comment>
<proteinExistence type="predicted"/>
<evidence type="ECO:0000313" key="1">
    <source>
        <dbReference type="EMBL" id="ORL63043.1"/>
    </source>
</evidence>
<reference evidence="1 2" key="1">
    <citation type="submission" date="2017-04" db="EMBL/GenBank/DDBJ databases">
        <title>Presence of VIM-2 positive Pseudomonas species in chickens and their surrounding environment.</title>
        <authorList>
            <person name="Zhang R."/>
        </authorList>
    </citation>
    <scope>NUCLEOTIDE SEQUENCE [LARGE SCALE GENOMIC DNA]</scope>
    <source>
        <strain evidence="1 2">DZ-C18</strain>
    </source>
</reference>
<dbReference type="AlphaFoldDB" id="A0A1X0ZTJ1"/>
<dbReference type="EMBL" id="NBWC01000024">
    <property type="protein sequence ID" value="ORL63043.1"/>
    <property type="molecule type" value="Genomic_DNA"/>
</dbReference>
<name>A0A1X0ZTJ1_PSEPU</name>
<protein>
    <submittedName>
        <fullName evidence="1">Uncharacterized protein</fullName>
    </submittedName>
</protein>
<evidence type="ECO:0000313" key="2">
    <source>
        <dbReference type="Proteomes" id="UP000193675"/>
    </source>
</evidence>
<accession>A0A1X0ZTJ1</accession>
<gene>
    <name evidence="1" type="ORF">B7H17_16990</name>
</gene>